<dbReference type="PANTHER" id="PTHR24559:SF444">
    <property type="entry name" value="REVERSE TRANSCRIPTASE DOMAIN-CONTAINING PROTEIN"/>
    <property type="match status" value="1"/>
</dbReference>
<dbReference type="Gene3D" id="3.10.10.10">
    <property type="entry name" value="HIV Type 1 Reverse Transcriptase, subunit A, domain 1"/>
    <property type="match status" value="1"/>
</dbReference>
<reference evidence="1" key="2">
    <citation type="submission" date="2022-01" db="EMBL/GenBank/DDBJ databases">
        <authorList>
            <person name="Yamashiro T."/>
            <person name="Shiraishi A."/>
            <person name="Satake H."/>
            <person name="Nakayama K."/>
        </authorList>
    </citation>
    <scope>NUCLEOTIDE SEQUENCE</scope>
</reference>
<evidence type="ECO:0000313" key="2">
    <source>
        <dbReference type="Proteomes" id="UP001151760"/>
    </source>
</evidence>
<protein>
    <submittedName>
        <fullName evidence="1">Uncharacterized protein</fullName>
    </submittedName>
</protein>
<dbReference type="SUPFAM" id="SSF56672">
    <property type="entry name" value="DNA/RNA polymerases"/>
    <property type="match status" value="1"/>
</dbReference>
<comment type="caution">
    <text evidence="1">The sequence shown here is derived from an EMBL/GenBank/DDBJ whole genome shotgun (WGS) entry which is preliminary data.</text>
</comment>
<gene>
    <name evidence="1" type="ORF">Tco_1125429</name>
</gene>
<dbReference type="InterPro" id="IPR053134">
    <property type="entry name" value="RNA-dir_DNA_polymerase"/>
</dbReference>
<dbReference type="Gene3D" id="3.30.70.270">
    <property type="match status" value="1"/>
</dbReference>
<name>A0ABQ5JD18_9ASTR</name>
<dbReference type="PANTHER" id="PTHR24559">
    <property type="entry name" value="TRANSPOSON TY3-I GAG-POL POLYPROTEIN"/>
    <property type="match status" value="1"/>
</dbReference>
<sequence>MGAINHGFYFWTSEISIVGMELYMGLLSTDLTKSTLFLPVKDEVKYGVAHSAIPDGYCLSDMGVPISSYRTETASCLRSGGRFNSRVWEIANSLVVGQLASRNQIYWERFIEDQMKSKSDTQVITMKMEILLEPTSNKLTVEHAEFDESNAYVLERFYTSAGNPIKETLLKLNLPDHSIKVKEFQRSFHHSDTERLSRSDEVLKLKNLKKDEILKLFKITYQERVREEEIPKTAFRTRYGHYEFQIMPFGLTNAPAVFMDLMNQTAGEVTTVSTKLLLLEEVTTASGINAAGEEVSTAELVSATYVICMRYFEDMDQDSAHMVAASKVPMLKPENGATLPKTQVVEGVTTLLPITSAEDKAQRRLEVKARCTLMMDIPNEHQLKVNSIKDAKLLLEAVESFISCESVELLKKQLSQEDVIKVIRGLLPEVYEPEVKRMSSSSSSTLNMAFVSSSNNTSSPNKAVNAAYGVTTASTQLICLLFENINNLSDAVIVAILC</sequence>
<dbReference type="InterPro" id="IPR043502">
    <property type="entry name" value="DNA/RNA_pol_sf"/>
</dbReference>
<reference evidence="1" key="1">
    <citation type="journal article" date="2022" name="Int. J. Mol. Sci.">
        <title>Draft Genome of Tanacetum Coccineum: Genomic Comparison of Closely Related Tanacetum-Family Plants.</title>
        <authorList>
            <person name="Yamashiro T."/>
            <person name="Shiraishi A."/>
            <person name="Nakayama K."/>
            <person name="Satake H."/>
        </authorList>
    </citation>
    <scope>NUCLEOTIDE SEQUENCE</scope>
</reference>
<dbReference type="InterPro" id="IPR043128">
    <property type="entry name" value="Rev_trsase/Diguanyl_cyclase"/>
</dbReference>
<evidence type="ECO:0000313" key="1">
    <source>
        <dbReference type="EMBL" id="GJU08999.1"/>
    </source>
</evidence>
<accession>A0ABQ5JD18</accession>
<dbReference type="Proteomes" id="UP001151760">
    <property type="component" value="Unassembled WGS sequence"/>
</dbReference>
<proteinExistence type="predicted"/>
<dbReference type="EMBL" id="BQNB010021688">
    <property type="protein sequence ID" value="GJU08999.1"/>
    <property type="molecule type" value="Genomic_DNA"/>
</dbReference>
<organism evidence="1 2">
    <name type="scientific">Tanacetum coccineum</name>
    <dbReference type="NCBI Taxonomy" id="301880"/>
    <lineage>
        <taxon>Eukaryota</taxon>
        <taxon>Viridiplantae</taxon>
        <taxon>Streptophyta</taxon>
        <taxon>Embryophyta</taxon>
        <taxon>Tracheophyta</taxon>
        <taxon>Spermatophyta</taxon>
        <taxon>Magnoliopsida</taxon>
        <taxon>eudicotyledons</taxon>
        <taxon>Gunneridae</taxon>
        <taxon>Pentapetalae</taxon>
        <taxon>asterids</taxon>
        <taxon>campanulids</taxon>
        <taxon>Asterales</taxon>
        <taxon>Asteraceae</taxon>
        <taxon>Asteroideae</taxon>
        <taxon>Anthemideae</taxon>
        <taxon>Anthemidinae</taxon>
        <taxon>Tanacetum</taxon>
    </lineage>
</organism>
<keyword evidence="2" id="KW-1185">Reference proteome</keyword>